<sequence length="354" mass="40288">MLTMVALSPRLLRVIFVLVSFLLGYVTLSQLPSTSTASSRIGSTFSFVHGKEVDWSRFAYTQYATDRSYLCNSLMIFEALHRLGSKPDRVLLYASEFTSPQNHDSKESRMLRFARDNYGVKLKPIQVQLRGGNGAPWAKSYTKLLAFNQTEYDRVLNLDSDATISQVIRPMDELFLAPSNSVAMPRAYWANPTDKLFTSAVILIEPSKDDFTHMMEAISEANSSTTFDMEIMNQIYGDTAQTIPHRPYILLSGELRSDAHFAYLGNPKEVWDAERILQEAKYVHFSDWPVPKPWIEAGKTVVEKAQPPCAFDPSTGRQDDCHTRNLWLGLYEDFRLRRKVLNSFPSRPTDLEAC</sequence>
<dbReference type="EMBL" id="CAJVPA010000250">
    <property type="protein sequence ID" value="CAG8423448.1"/>
    <property type="molecule type" value="Genomic_DNA"/>
</dbReference>
<evidence type="ECO:0008006" key="3">
    <source>
        <dbReference type="Google" id="ProtNLM"/>
    </source>
</evidence>
<comment type="caution">
    <text evidence="1">The sequence shown here is derived from an EMBL/GenBank/DDBJ whole genome shotgun (WGS) entry which is preliminary data.</text>
</comment>
<evidence type="ECO:0000313" key="2">
    <source>
        <dbReference type="Proteomes" id="UP001152646"/>
    </source>
</evidence>
<dbReference type="InterPro" id="IPR050587">
    <property type="entry name" value="GNT1/Glycosyltrans_8"/>
</dbReference>
<gene>
    <name evidence="1" type="ORF">PSALAMII_LOCUS10461</name>
</gene>
<dbReference type="SUPFAM" id="SSF53448">
    <property type="entry name" value="Nucleotide-diphospho-sugar transferases"/>
    <property type="match status" value="1"/>
</dbReference>
<accession>A0A9W4NXK9</accession>
<dbReference type="Proteomes" id="UP001152646">
    <property type="component" value="Unassembled WGS sequence"/>
</dbReference>
<organism evidence="1 2">
    <name type="scientific">Penicillium salamii</name>
    <dbReference type="NCBI Taxonomy" id="1612424"/>
    <lineage>
        <taxon>Eukaryota</taxon>
        <taxon>Fungi</taxon>
        <taxon>Dikarya</taxon>
        <taxon>Ascomycota</taxon>
        <taxon>Pezizomycotina</taxon>
        <taxon>Eurotiomycetes</taxon>
        <taxon>Eurotiomycetidae</taxon>
        <taxon>Eurotiales</taxon>
        <taxon>Aspergillaceae</taxon>
        <taxon>Penicillium</taxon>
    </lineage>
</organism>
<name>A0A9W4NXK9_9EURO</name>
<dbReference type="InterPro" id="IPR029044">
    <property type="entry name" value="Nucleotide-diphossugar_trans"/>
</dbReference>
<proteinExistence type="predicted"/>
<dbReference type="AlphaFoldDB" id="A0A9W4NXK9"/>
<dbReference type="Gene3D" id="3.90.550.10">
    <property type="entry name" value="Spore Coat Polysaccharide Biosynthesis Protein SpsA, Chain A"/>
    <property type="match status" value="1"/>
</dbReference>
<dbReference type="OrthoDB" id="2014201at2759"/>
<evidence type="ECO:0000313" key="1">
    <source>
        <dbReference type="EMBL" id="CAG8423448.1"/>
    </source>
</evidence>
<reference evidence="1" key="1">
    <citation type="submission" date="2021-07" db="EMBL/GenBank/DDBJ databases">
        <authorList>
            <person name="Branca A.L. A."/>
        </authorList>
    </citation>
    <scope>NUCLEOTIDE SEQUENCE</scope>
</reference>
<dbReference type="PANTHER" id="PTHR11183">
    <property type="entry name" value="GLYCOGENIN SUBFAMILY MEMBER"/>
    <property type="match status" value="1"/>
</dbReference>
<protein>
    <recommendedName>
        <fullName evidence="3">Nucleotide-diphospho-sugar transferase</fullName>
    </recommendedName>
</protein>